<accession>A0A1G2G3I4</accession>
<comment type="caution">
    <text evidence="2">The sequence shown here is derived from an EMBL/GenBank/DDBJ whole genome shotgun (WGS) entry which is preliminary data.</text>
</comment>
<protein>
    <submittedName>
        <fullName evidence="2">Uncharacterized protein</fullName>
    </submittedName>
</protein>
<evidence type="ECO:0000256" key="1">
    <source>
        <dbReference type="SAM" id="MobiDB-lite"/>
    </source>
</evidence>
<gene>
    <name evidence="2" type="ORF">A2719_05255</name>
</gene>
<reference evidence="2 3" key="1">
    <citation type="journal article" date="2016" name="Nat. Commun.">
        <title>Thousands of microbial genomes shed light on interconnected biogeochemical processes in an aquifer system.</title>
        <authorList>
            <person name="Anantharaman K."/>
            <person name="Brown C.T."/>
            <person name="Hug L.A."/>
            <person name="Sharon I."/>
            <person name="Castelle C.J."/>
            <person name="Probst A.J."/>
            <person name="Thomas B.C."/>
            <person name="Singh A."/>
            <person name="Wilkins M.J."/>
            <person name="Karaoz U."/>
            <person name="Brodie E.L."/>
            <person name="Williams K.H."/>
            <person name="Hubbard S.S."/>
            <person name="Banfield J.F."/>
        </authorList>
    </citation>
    <scope>NUCLEOTIDE SEQUENCE [LARGE SCALE GENOMIC DNA]</scope>
</reference>
<dbReference type="Proteomes" id="UP000177480">
    <property type="component" value="Unassembled WGS sequence"/>
</dbReference>
<dbReference type="STRING" id="1802114.A2719_05255"/>
<feature type="region of interest" description="Disordered" evidence="1">
    <location>
        <begin position="1"/>
        <end position="29"/>
    </location>
</feature>
<organism evidence="2 3">
    <name type="scientific">Candidatus Ryanbacteria bacterium RIFCSPHIGHO2_01_FULL_45_22</name>
    <dbReference type="NCBI Taxonomy" id="1802114"/>
    <lineage>
        <taxon>Bacteria</taxon>
        <taxon>Candidatus Ryaniibacteriota</taxon>
    </lineage>
</organism>
<dbReference type="EMBL" id="MHNK01000002">
    <property type="protein sequence ID" value="OGZ44500.1"/>
    <property type="molecule type" value="Genomic_DNA"/>
</dbReference>
<dbReference type="AlphaFoldDB" id="A0A1G2G3I4"/>
<evidence type="ECO:0000313" key="3">
    <source>
        <dbReference type="Proteomes" id="UP000177480"/>
    </source>
</evidence>
<proteinExistence type="predicted"/>
<name>A0A1G2G3I4_9BACT</name>
<sequence length="65" mass="7719">MRSREFFRVDNTSEDSELQSAREQEAGERIAREKKIPEFEDWLDEVDFAVLKQINLSETSRKNLT</sequence>
<feature type="compositionally biased region" description="Basic and acidic residues" evidence="1">
    <location>
        <begin position="20"/>
        <end position="29"/>
    </location>
</feature>
<evidence type="ECO:0000313" key="2">
    <source>
        <dbReference type="EMBL" id="OGZ44500.1"/>
    </source>
</evidence>